<reference evidence="2 3" key="1">
    <citation type="submission" date="2020-05" db="EMBL/GenBank/DDBJ databases">
        <title>Paenibacillus glebae, sp. nov., Paenibacillus humi sp. nov., Paenibacillus pedi sp. nov., Paenibacillus terrestris sp. nov. and Paenibacillus terricola sp. nov., isolated from a forest top soil sample.</title>
        <authorList>
            <person name="Qi S."/>
            <person name="Carlier A."/>
            <person name="Cnockaert M."/>
            <person name="Vandamme P."/>
        </authorList>
    </citation>
    <scope>NUCLEOTIDE SEQUENCE [LARGE SCALE GENOMIC DNA]</scope>
    <source>
        <strain evidence="2 3">LMG 29502</strain>
    </source>
</reference>
<gene>
    <name evidence="2" type="ORF">HQN87_28640</name>
</gene>
<dbReference type="Proteomes" id="UP000711047">
    <property type="component" value="Unassembled WGS sequence"/>
</dbReference>
<dbReference type="EMBL" id="JABMKX010000023">
    <property type="protein sequence ID" value="NQX49293.1"/>
    <property type="molecule type" value="Genomic_DNA"/>
</dbReference>
<organism evidence="2 3">
    <name type="scientific">Paenibacillus tritici</name>
    <dbReference type="NCBI Taxonomy" id="1873425"/>
    <lineage>
        <taxon>Bacteria</taxon>
        <taxon>Bacillati</taxon>
        <taxon>Bacillota</taxon>
        <taxon>Bacilli</taxon>
        <taxon>Bacillales</taxon>
        <taxon>Paenibacillaceae</taxon>
        <taxon>Paenibacillus</taxon>
    </lineage>
</organism>
<sequence length="175" mass="19400">MKPETSGPVVEELKKAVGEALDQMEAFKQASRLIPVQVEKELDELIAKTRLLFHWSEGETGIPKPETAKDSKPVVFRRVSSIRAGGRSLFRSVAEPLSAIRQTPGKPELLERLKLPERPKPKKRKAPGNQAKMNKKNNKPAPPLKPEAKLSQPQRTTITAQIADIQTSSNLKLKG</sequence>
<accession>A0ABX2DZ69</accession>
<evidence type="ECO:0000313" key="3">
    <source>
        <dbReference type="Proteomes" id="UP000711047"/>
    </source>
</evidence>
<comment type="caution">
    <text evidence="2">The sequence shown here is derived from an EMBL/GenBank/DDBJ whole genome shotgun (WGS) entry which is preliminary data.</text>
</comment>
<protein>
    <submittedName>
        <fullName evidence="2">Uncharacterized protein</fullName>
    </submittedName>
</protein>
<dbReference type="RefSeq" id="WP_173140243.1">
    <property type="nucleotide sequence ID" value="NZ_CP073365.1"/>
</dbReference>
<evidence type="ECO:0000256" key="1">
    <source>
        <dbReference type="SAM" id="MobiDB-lite"/>
    </source>
</evidence>
<evidence type="ECO:0000313" key="2">
    <source>
        <dbReference type="EMBL" id="NQX49293.1"/>
    </source>
</evidence>
<feature type="region of interest" description="Disordered" evidence="1">
    <location>
        <begin position="101"/>
        <end position="156"/>
    </location>
</feature>
<proteinExistence type="predicted"/>
<feature type="compositionally biased region" description="Basic and acidic residues" evidence="1">
    <location>
        <begin position="108"/>
        <end position="119"/>
    </location>
</feature>
<name>A0ABX2DZ69_9BACL</name>
<keyword evidence="3" id="KW-1185">Reference proteome</keyword>